<proteinExistence type="predicted"/>
<dbReference type="Pfam" id="PF07691">
    <property type="entry name" value="PA14"/>
    <property type="match status" value="1"/>
</dbReference>
<name>A0A2S7U4X0_9BACT</name>
<evidence type="ECO:0000256" key="4">
    <source>
        <dbReference type="PROSITE-ProRule" id="PRU00433"/>
    </source>
</evidence>
<protein>
    <recommendedName>
        <fullName evidence="5">Cytochrome c domain-containing protein</fullName>
    </recommendedName>
</protein>
<dbReference type="Gene3D" id="1.10.760.10">
    <property type="entry name" value="Cytochrome c-like domain"/>
    <property type="match status" value="4"/>
</dbReference>
<comment type="caution">
    <text evidence="6">The sequence shown here is derived from an EMBL/GenBank/DDBJ whole genome shotgun (WGS) entry which is preliminary data.</text>
</comment>
<dbReference type="InterPro" id="IPR036909">
    <property type="entry name" value="Cyt_c-like_dom_sf"/>
</dbReference>
<dbReference type="PROSITE" id="PS51007">
    <property type="entry name" value="CYTC"/>
    <property type="match status" value="4"/>
</dbReference>
<evidence type="ECO:0000256" key="1">
    <source>
        <dbReference type="ARBA" id="ARBA00022617"/>
    </source>
</evidence>
<dbReference type="InterPro" id="IPR011658">
    <property type="entry name" value="PA14_dom"/>
</dbReference>
<dbReference type="EMBL" id="MQWA01000001">
    <property type="protein sequence ID" value="PQJ29481.1"/>
    <property type="molecule type" value="Genomic_DNA"/>
</dbReference>
<keyword evidence="1 4" id="KW-0349">Heme</keyword>
<gene>
    <name evidence="6" type="ORF">BSZ32_13935</name>
</gene>
<sequence>MAPAAMAEPIVSGLSSSKLNPELKAMVMVEELNCVACHQSDAVFAGRSKKAPRLTGVGSRIHPNYLEEFIRNPHKIKPGTTMPDVLASKDQNEKSEIAKSITHFLLSLEKNDFAPQLPDVVAATEGERLFHMRGCIACHSPRDAEGVELMQDTSVPLGALHKKYSGKSLVKFLMNPHAVRPSGRMPDLKLPAKELEAISNYLLRDTQMPGHLNYTLYQGSIWEGIGTDGVKAIRAGHVDDFNLKTLGKIKRQYAVEYDGWLKIPKAGSYTFYLTLNGGTLAINGKQLLSLEPSQLRAPTELKTTLDLKQGWQKLKVSYYHTGDDKKFSLELEGPGRKRTPIASSMLSVSKQPIPEFVAPKVDAVLAKRGREYFANLGCASCHTDLKIQPIYSTPFAQLSAGKGCISDSVGKHPHYGLGTKQLELMNKFLPVAEKRKLNDREKINKTLTTFNCIACHDRDGLGGIDTKRNPYFTGTHPELGEQGRLPPNLSHVGAKITPEWMREVMLHGKTQRDYIHTKMPQYGAENVEHLIELFGKVDTLENVTFPKITNIQESKNAGYNMIGTKGFSCIACHDFNGKNPLGAGALDLVNVTDRVQKNWFHIFMRNPSRFHTTGIMPSFWPGGKSIRPDVLKGDSAQQIEALWKYLEDGPRAKKPEGLSRQSDQLRVFDKAEMVRGRGTEAGFRAIGVGYPERLNLAFDSEEMALRLLWKGTFANVSLGSFKVSGKEQITFPKGIPFHRLKSLDAHWPYKAKTNYLFPQDHGYQYRGYRLDKLRRPTFLYEYGDIMVEDFFEAVEEEKGKARFKRTLNFESSDDQEPFYFRILAGKGITAQSESDFTMGKLQVRITSGQKAIVRKGDAGDVLIPLKVSKGKLTLTLEYQW</sequence>
<dbReference type="Pfam" id="PF00034">
    <property type="entry name" value="Cytochrom_C"/>
    <property type="match status" value="1"/>
</dbReference>
<accession>A0A2S7U4X0</accession>
<evidence type="ECO:0000256" key="3">
    <source>
        <dbReference type="ARBA" id="ARBA00023004"/>
    </source>
</evidence>
<dbReference type="AlphaFoldDB" id="A0A2S7U4X0"/>
<feature type="domain" description="Cytochrome c" evidence="5">
    <location>
        <begin position="438"/>
        <end position="538"/>
    </location>
</feature>
<dbReference type="GO" id="GO:0046872">
    <property type="term" value="F:metal ion binding"/>
    <property type="evidence" value="ECO:0007669"/>
    <property type="project" value="UniProtKB-KW"/>
</dbReference>
<dbReference type="PANTHER" id="PTHR33546:SF1">
    <property type="entry name" value="LARGE, MULTIFUNCTIONAL SECRETED PROTEIN"/>
    <property type="match status" value="1"/>
</dbReference>
<dbReference type="InterPro" id="IPR009056">
    <property type="entry name" value="Cyt_c-like_dom"/>
</dbReference>
<keyword evidence="3 4" id="KW-0408">Iron</keyword>
<dbReference type="InterPro" id="IPR036280">
    <property type="entry name" value="Multihaem_cyt_sf"/>
</dbReference>
<evidence type="ECO:0000313" key="7">
    <source>
        <dbReference type="Proteomes" id="UP000239907"/>
    </source>
</evidence>
<dbReference type="GO" id="GO:0009055">
    <property type="term" value="F:electron transfer activity"/>
    <property type="evidence" value="ECO:0007669"/>
    <property type="project" value="InterPro"/>
</dbReference>
<feature type="domain" description="Cytochrome c" evidence="5">
    <location>
        <begin position="553"/>
        <end position="650"/>
    </location>
</feature>
<keyword evidence="2 4" id="KW-0479">Metal-binding</keyword>
<dbReference type="PANTHER" id="PTHR33546">
    <property type="entry name" value="LARGE, MULTIFUNCTIONAL SECRETED PROTEIN-RELATED"/>
    <property type="match status" value="1"/>
</dbReference>
<dbReference type="SUPFAM" id="SSF56988">
    <property type="entry name" value="Anthrax protective antigen"/>
    <property type="match status" value="1"/>
</dbReference>
<organism evidence="6 7">
    <name type="scientific">Rubritalea profundi</name>
    <dbReference type="NCBI Taxonomy" id="1658618"/>
    <lineage>
        <taxon>Bacteria</taxon>
        <taxon>Pseudomonadati</taxon>
        <taxon>Verrucomicrobiota</taxon>
        <taxon>Verrucomicrobiia</taxon>
        <taxon>Verrucomicrobiales</taxon>
        <taxon>Rubritaleaceae</taxon>
        <taxon>Rubritalea</taxon>
    </lineage>
</organism>
<dbReference type="GO" id="GO:0020037">
    <property type="term" value="F:heme binding"/>
    <property type="evidence" value="ECO:0007669"/>
    <property type="project" value="InterPro"/>
</dbReference>
<feature type="domain" description="Cytochrome c" evidence="5">
    <location>
        <begin position="2"/>
        <end position="109"/>
    </location>
</feature>
<evidence type="ECO:0000256" key="2">
    <source>
        <dbReference type="ARBA" id="ARBA00022723"/>
    </source>
</evidence>
<dbReference type="SUPFAM" id="SSF48695">
    <property type="entry name" value="Multiheme cytochromes"/>
    <property type="match status" value="1"/>
</dbReference>
<dbReference type="Gene3D" id="3.90.182.10">
    <property type="entry name" value="Toxin - Anthrax Protective Antigen,domain 1"/>
    <property type="match status" value="1"/>
</dbReference>
<keyword evidence="7" id="KW-1185">Reference proteome</keyword>
<dbReference type="Proteomes" id="UP000239907">
    <property type="component" value="Unassembled WGS sequence"/>
</dbReference>
<reference evidence="6 7" key="1">
    <citation type="submission" date="2016-12" db="EMBL/GenBank/DDBJ databases">
        <title>Study of bacterial adaptation to deep sea.</title>
        <authorList>
            <person name="Song J."/>
            <person name="Yoshizawa S."/>
            <person name="Kogure K."/>
        </authorList>
    </citation>
    <scope>NUCLEOTIDE SEQUENCE [LARGE SCALE GENOMIC DNA]</scope>
    <source>
        <strain evidence="6 7">SAORIC-165</strain>
    </source>
</reference>
<evidence type="ECO:0000259" key="5">
    <source>
        <dbReference type="PROSITE" id="PS51007"/>
    </source>
</evidence>
<evidence type="ECO:0000313" key="6">
    <source>
        <dbReference type="EMBL" id="PQJ29481.1"/>
    </source>
</evidence>
<feature type="domain" description="Cytochrome c" evidence="5">
    <location>
        <begin position="121"/>
        <end position="206"/>
    </location>
</feature>
<dbReference type="SMART" id="SM00758">
    <property type="entry name" value="PA14"/>
    <property type="match status" value="1"/>
</dbReference>
<dbReference type="SUPFAM" id="SSF46626">
    <property type="entry name" value="Cytochrome c"/>
    <property type="match status" value="3"/>
</dbReference>